<dbReference type="AlphaFoldDB" id="A0A8S2DVE5"/>
<gene>
    <name evidence="7" type="ORF">OVA965_LOCUS14142</name>
    <name evidence="8" type="ORF">TMI583_LOCUS14145</name>
</gene>
<dbReference type="SUPFAM" id="SSF81321">
    <property type="entry name" value="Family A G protein-coupled receptor-like"/>
    <property type="match status" value="1"/>
</dbReference>
<comment type="subcellular location">
    <subcellularLocation>
        <location evidence="1">Membrane</location>
    </subcellularLocation>
</comment>
<accession>A0A8S2DVE5</accession>
<protein>
    <recommendedName>
        <fullName evidence="6">G-protein coupled receptors family 1 profile domain-containing protein</fullName>
    </recommendedName>
</protein>
<evidence type="ECO:0000256" key="2">
    <source>
        <dbReference type="ARBA" id="ARBA00022692"/>
    </source>
</evidence>
<evidence type="ECO:0000259" key="6">
    <source>
        <dbReference type="PROSITE" id="PS50262"/>
    </source>
</evidence>
<feature type="transmembrane region" description="Helical" evidence="5">
    <location>
        <begin position="248"/>
        <end position="271"/>
    </location>
</feature>
<dbReference type="GO" id="GO:0016020">
    <property type="term" value="C:membrane"/>
    <property type="evidence" value="ECO:0007669"/>
    <property type="project" value="UniProtKB-SubCell"/>
</dbReference>
<evidence type="ECO:0000313" key="8">
    <source>
        <dbReference type="EMBL" id="CAF3762392.1"/>
    </source>
</evidence>
<dbReference type="Proteomes" id="UP000677228">
    <property type="component" value="Unassembled WGS sequence"/>
</dbReference>
<keyword evidence="4 5" id="KW-0472">Membrane</keyword>
<evidence type="ECO:0000256" key="5">
    <source>
        <dbReference type="SAM" id="Phobius"/>
    </source>
</evidence>
<feature type="transmembrane region" description="Helical" evidence="5">
    <location>
        <begin position="283"/>
        <end position="303"/>
    </location>
</feature>
<dbReference type="EMBL" id="CAJOBA010006069">
    <property type="protein sequence ID" value="CAF3762392.1"/>
    <property type="molecule type" value="Genomic_DNA"/>
</dbReference>
<dbReference type="Gene3D" id="1.20.1070.10">
    <property type="entry name" value="Rhodopsin 7-helix transmembrane proteins"/>
    <property type="match status" value="1"/>
</dbReference>
<feature type="domain" description="G-protein coupled receptors family 1 profile" evidence="6">
    <location>
        <begin position="45"/>
        <end position="311"/>
    </location>
</feature>
<dbReference type="InterPro" id="IPR017452">
    <property type="entry name" value="GPCR_Rhodpsn_7TM"/>
</dbReference>
<reference evidence="7" key="1">
    <citation type="submission" date="2021-02" db="EMBL/GenBank/DDBJ databases">
        <authorList>
            <person name="Nowell W R."/>
        </authorList>
    </citation>
    <scope>NUCLEOTIDE SEQUENCE</scope>
</reference>
<dbReference type="EMBL" id="CAJNOK010006062">
    <property type="protein sequence ID" value="CAF0992401.1"/>
    <property type="molecule type" value="Genomic_DNA"/>
</dbReference>
<feature type="transmembrane region" description="Helical" evidence="5">
    <location>
        <begin position="71"/>
        <end position="96"/>
    </location>
</feature>
<evidence type="ECO:0000313" key="7">
    <source>
        <dbReference type="EMBL" id="CAF0992401.1"/>
    </source>
</evidence>
<evidence type="ECO:0000256" key="3">
    <source>
        <dbReference type="ARBA" id="ARBA00022989"/>
    </source>
</evidence>
<keyword evidence="3 5" id="KW-1133">Transmembrane helix</keyword>
<proteinExistence type="predicted"/>
<name>A0A8S2DVE5_9BILA</name>
<feature type="transmembrane region" description="Helical" evidence="5">
    <location>
        <begin position="118"/>
        <end position="140"/>
    </location>
</feature>
<feature type="transmembrane region" description="Helical" evidence="5">
    <location>
        <begin position="200"/>
        <end position="227"/>
    </location>
</feature>
<evidence type="ECO:0000313" key="9">
    <source>
        <dbReference type="Proteomes" id="UP000677228"/>
    </source>
</evidence>
<dbReference type="Proteomes" id="UP000682733">
    <property type="component" value="Unassembled WGS sequence"/>
</dbReference>
<comment type="caution">
    <text evidence="7">The sequence shown here is derived from an EMBL/GenBank/DDBJ whole genome shotgun (WGS) entry which is preliminary data.</text>
</comment>
<sequence>MTSSISLYSQDKLIIREETGHTHSSGWSIRFLSCLVWHSDVTFDVRPLLSAVICHRQQRQNQLSSSSKSTWICILLSLNSCLCILFNCSVLLYIALSRLLDDINNAPRVGIGDQSCELIAYLFYVSVCLVYSSYSLQAFYRLCCVVLYKYKYLVQCSTFCLIILFRWCFCCLVFLPVVLLKQKIFHQNQKYYCIARTPSIFVYFVLTMYGIPLILTTIFYLWIMFYIKNKKCGRYRENHQRDLIIIKRIMITILSLFCAEIPRIALNAYYYATGYFLPITSSVSALLESIAFIFLSMMTLYFTMQIQTRIYIKNRINKILSCRFACCC</sequence>
<organism evidence="7 9">
    <name type="scientific">Didymodactylos carnosus</name>
    <dbReference type="NCBI Taxonomy" id="1234261"/>
    <lineage>
        <taxon>Eukaryota</taxon>
        <taxon>Metazoa</taxon>
        <taxon>Spiralia</taxon>
        <taxon>Gnathifera</taxon>
        <taxon>Rotifera</taxon>
        <taxon>Eurotatoria</taxon>
        <taxon>Bdelloidea</taxon>
        <taxon>Philodinida</taxon>
        <taxon>Philodinidae</taxon>
        <taxon>Didymodactylos</taxon>
    </lineage>
</organism>
<evidence type="ECO:0000256" key="1">
    <source>
        <dbReference type="ARBA" id="ARBA00004370"/>
    </source>
</evidence>
<feature type="transmembrane region" description="Helical" evidence="5">
    <location>
        <begin position="152"/>
        <end position="180"/>
    </location>
</feature>
<evidence type="ECO:0000256" key="4">
    <source>
        <dbReference type="ARBA" id="ARBA00023136"/>
    </source>
</evidence>
<keyword evidence="2 5" id="KW-0812">Transmembrane</keyword>
<dbReference type="PROSITE" id="PS50262">
    <property type="entry name" value="G_PROTEIN_RECEP_F1_2"/>
    <property type="match status" value="1"/>
</dbReference>